<dbReference type="Pfam" id="PF02311">
    <property type="entry name" value="AraC_binding"/>
    <property type="match status" value="1"/>
</dbReference>
<dbReference type="SUPFAM" id="SSF51215">
    <property type="entry name" value="Regulatory protein AraC"/>
    <property type="match status" value="1"/>
</dbReference>
<dbReference type="PRINTS" id="PR00032">
    <property type="entry name" value="HTHARAC"/>
</dbReference>
<organism evidence="5 6">
    <name type="scientific">Kribbella solani</name>
    <dbReference type="NCBI Taxonomy" id="236067"/>
    <lineage>
        <taxon>Bacteria</taxon>
        <taxon>Bacillati</taxon>
        <taxon>Actinomycetota</taxon>
        <taxon>Actinomycetes</taxon>
        <taxon>Propionibacteriales</taxon>
        <taxon>Kribbellaceae</taxon>
        <taxon>Kribbella</taxon>
    </lineage>
</organism>
<dbReference type="GO" id="GO:0003700">
    <property type="term" value="F:DNA-binding transcription factor activity"/>
    <property type="evidence" value="ECO:0007669"/>
    <property type="project" value="InterPro"/>
</dbReference>
<dbReference type="InterPro" id="IPR003313">
    <property type="entry name" value="AraC-bd"/>
</dbReference>
<feature type="domain" description="HTH araC/xylS-type" evidence="4">
    <location>
        <begin position="183"/>
        <end position="281"/>
    </location>
</feature>
<dbReference type="SUPFAM" id="SSF46689">
    <property type="entry name" value="Homeodomain-like"/>
    <property type="match status" value="2"/>
</dbReference>
<evidence type="ECO:0000256" key="1">
    <source>
        <dbReference type="ARBA" id="ARBA00023015"/>
    </source>
</evidence>
<evidence type="ECO:0000259" key="4">
    <source>
        <dbReference type="PROSITE" id="PS01124"/>
    </source>
</evidence>
<dbReference type="PANTHER" id="PTHR43280">
    <property type="entry name" value="ARAC-FAMILY TRANSCRIPTIONAL REGULATOR"/>
    <property type="match status" value="1"/>
</dbReference>
<evidence type="ECO:0000256" key="3">
    <source>
        <dbReference type="ARBA" id="ARBA00023163"/>
    </source>
</evidence>
<keyword evidence="3" id="KW-0804">Transcription</keyword>
<dbReference type="InterPro" id="IPR009057">
    <property type="entry name" value="Homeodomain-like_sf"/>
</dbReference>
<dbReference type="EMBL" id="JACHNF010000001">
    <property type="protein sequence ID" value="MBB5980555.1"/>
    <property type="molecule type" value="Genomic_DNA"/>
</dbReference>
<accession>A0A841DUK8</accession>
<evidence type="ECO:0000256" key="2">
    <source>
        <dbReference type="ARBA" id="ARBA00023125"/>
    </source>
</evidence>
<evidence type="ECO:0000313" key="6">
    <source>
        <dbReference type="Proteomes" id="UP000558997"/>
    </source>
</evidence>
<dbReference type="InterPro" id="IPR020449">
    <property type="entry name" value="Tscrpt_reg_AraC-type_HTH"/>
</dbReference>
<dbReference type="InterPro" id="IPR018060">
    <property type="entry name" value="HTH_AraC"/>
</dbReference>
<dbReference type="Gene3D" id="2.60.120.10">
    <property type="entry name" value="Jelly Rolls"/>
    <property type="match status" value="1"/>
</dbReference>
<dbReference type="InterPro" id="IPR018062">
    <property type="entry name" value="HTH_AraC-typ_CS"/>
</dbReference>
<dbReference type="Pfam" id="PF12833">
    <property type="entry name" value="HTH_18"/>
    <property type="match status" value="1"/>
</dbReference>
<protein>
    <submittedName>
        <fullName evidence="5">AraC-like DNA-binding protein</fullName>
    </submittedName>
</protein>
<dbReference type="RefSeq" id="WP_184836386.1">
    <property type="nucleotide sequence ID" value="NZ_BAAAVN010000003.1"/>
</dbReference>
<dbReference type="SMART" id="SM00342">
    <property type="entry name" value="HTH_ARAC"/>
    <property type="match status" value="1"/>
</dbReference>
<comment type="caution">
    <text evidence="5">The sequence shown here is derived from an EMBL/GenBank/DDBJ whole genome shotgun (WGS) entry which is preliminary data.</text>
</comment>
<sequence>MKPRHEQPGIIPYGITFSCFMLRQESFDFAWQFHEEYELALITKGTGTRYVGTTVAPYHPGDLLLLGPDLPHTFTSAADPDRPAEAAVIQFHQDFLGAGFFDLPQFYEIARLLAGASHGLLFSPAPRVARDILTALPQLDSAAAQTVRLLEVLHVLSRCRDALPITGPGYTPAPDASVRERIDKVCSHLEDVHTRHVELAEIAALVHMSPTSFSRFFSHAMGRTLTDYINQLRIDTACRLLTNSNSPVTEIAARSGFVNLSNFNRRFRELVGTSPREYRNAHLRS</sequence>
<evidence type="ECO:0000313" key="5">
    <source>
        <dbReference type="EMBL" id="MBB5980555.1"/>
    </source>
</evidence>
<dbReference type="PROSITE" id="PS51257">
    <property type="entry name" value="PROKAR_LIPOPROTEIN"/>
    <property type="match status" value="1"/>
</dbReference>
<keyword evidence="2 5" id="KW-0238">DNA-binding</keyword>
<keyword evidence="1" id="KW-0805">Transcription regulation</keyword>
<name>A0A841DUK8_9ACTN</name>
<dbReference type="AlphaFoldDB" id="A0A841DUK8"/>
<keyword evidence="6" id="KW-1185">Reference proteome</keyword>
<dbReference type="InterPro" id="IPR037923">
    <property type="entry name" value="HTH-like"/>
</dbReference>
<gene>
    <name evidence="5" type="ORF">HDA44_003896</name>
</gene>
<dbReference type="Proteomes" id="UP000558997">
    <property type="component" value="Unassembled WGS sequence"/>
</dbReference>
<dbReference type="GO" id="GO:0043565">
    <property type="term" value="F:sequence-specific DNA binding"/>
    <property type="evidence" value="ECO:0007669"/>
    <property type="project" value="InterPro"/>
</dbReference>
<reference evidence="5 6" key="1">
    <citation type="submission" date="2020-08" db="EMBL/GenBank/DDBJ databases">
        <title>Sequencing the genomes of 1000 actinobacteria strains.</title>
        <authorList>
            <person name="Klenk H.-P."/>
        </authorList>
    </citation>
    <scope>NUCLEOTIDE SEQUENCE [LARGE SCALE GENOMIC DNA]</scope>
    <source>
        <strain evidence="5 6">DSM 17294</strain>
    </source>
</reference>
<dbReference type="PROSITE" id="PS01124">
    <property type="entry name" value="HTH_ARAC_FAMILY_2"/>
    <property type="match status" value="1"/>
</dbReference>
<dbReference type="PROSITE" id="PS00041">
    <property type="entry name" value="HTH_ARAC_FAMILY_1"/>
    <property type="match status" value="1"/>
</dbReference>
<proteinExistence type="predicted"/>
<dbReference type="Gene3D" id="1.10.10.60">
    <property type="entry name" value="Homeodomain-like"/>
    <property type="match status" value="2"/>
</dbReference>
<dbReference type="InterPro" id="IPR014710">
    <property type="entry name" value="RmlC-like_jellyroll"/>
</dbReference>
<dbReference type="PANTHER" id="PTHR43280:SF27">
    <property type="entry name" value="TRANSCRIPTIONAL REGULATOR MTLR"/>
    <property type="match status" value="1"/>
</dbReference>